<protein>
    <submittedName>
        <fullName evidence="1">Uncharacterized protein</fullName>
    </submittedName>
</protein>
<dbReference type="EMBL" id="MN739643">
    <property type="protein sequence ID" value="QHT17675.1"/>
    <property type="molecule type" value="Genomic_DNA"/>
</dbReference>
<reference evidence="1" key="1">
    <citation type="journal article" date="2020" name="Nature">
        <title>Giant virus diversity and host interactions through global metagenomics.</title>
        <authorList>
            <person name="Schulz F."/>
            <person name="Roux S."/>
            <person name="Paez-Espino D."/>
            <person name="Jungbluth S."/>
            <person name="Walsh D.A."/>
            <person name="Denef V.J."/>
            <person name="McMahon K.D."/>
            <person name="Konstantinidis K.T."/>
            <person name="Eloe-Fadrosh E.A."/>
            <person name="Kyrpides N.C."/>
            <person name="Woyke T."/>
        </authorList>
    </citation>
    <scope>NUCLEOTIDE SEQUENCE</scope>
    <source>
        <strain evidence="1">GVMAG-M-3300023174-30</strain>
    </source>
</reference>
<sequence>MSIRIFYESPIVLNDTVICEWNNDTDFDDYLDCKFGNIHYKLINDLLILINIYKYDKLITILTNPKISDDNIKLLRNYYEECLNVDKDISECLIIHFQNIMKLYQKIKTIPVFTDFILTHIKPTSITNAIETIKDKDLYLYRGFNIYSDKVFNVIEKNKRGDIITSPIFLATSVVKEVAMRFMSSSAEIPLEKKVMWKIIIPNNLLNIFNYVYFGSYINLDIKPSNGEYKEHEVLINIGAKLKFISRDIERGTYKYNGKYYENEYMLFTYEFVGWSNTFIKNITEKISFFIKSLSNTLESNAIEPVDEPLSDGPKITKRKLSVMKLRTRK</sequence>
<proteinExistence type="predicted"/>
<evidence type="ECO:0000313" key="1">
    <source>
        <dbReference type="EMBL" id="QHT17675.1"/>
    </source>
</evidence>
<organism evidence="1">
    <name type="scientific">viral metagenome</name>
    <dbReference type="NCBI Taxonomy" id="1070528"/>
    <lineage>
        <taxon>unclassified sequences</taxon>
        <taxon>metagenomes</taxon>
        <taxon>organismal metagenomes</taxon>
    </lineage>
</organism>
<dbReference type="AlphaFoldDB" id="A0A6C0DQ31"/>
<dbReference type="Gene3D" id="3.90.176.10">
    <property type="entry name" value="Toxin ADP-ribosyltransferase, Chain A, domain 1"/>
    <property type="match status" value="1"/>
</dbReference>
<name>A0A6C0DQ31_9ZZZZ</name>
<dbReference type="SUPFAM" id="SSF56399">
    <property type="entry name" value="ADP-ribosylation"/>
    <property type="match status" value="1"/>
</dbReference>
<accession>A0A6C0DQ31</accession>